<evidence type="ECO:0000313" key="1">
    <source>
        <dbReference type="EMBL" id="KAI3730387.1"/>
    </source>
</evidence>
<proteinExistence type="predicted"/>
<organism evidence="1 2">
    <name type="scientific">Smallanthus sonchifolius</name>
    <dbReference type="NCBI Taxonomy" id="185202"/>
    <lineage>
        <taxon>Eukaryota</taxon>
        <taxon>Viridiplantae</taxon>
        <taxon>Streptophyta</taxon>
        <taxon>Embryophyta</taxon>
        <taxon>Tracheophyta</taxon>
        <taxon>Spermatophyta</taxon>
        <taxon>Magnoliopsida</taxon>
        <taxon>eudicotyledons</taxon>
        <taxon>Gunneridae</taxon>
        <taxon>Pentapetalae</taxon>
        <taxon>asterids</taxon>
        <taxon>campanulids</taxon>
        <taxon>Asterales</taxon>
        <taxon>Asteraceae</taxon>
        <taxon>Asteroideae</taxon>
        <taxon>Heliantheae alliance</taxon>
        <taxon>Millerieae</taxon>
        <taxon>Smallanthus</taxon>
    </lineage>
</organism>
<keyword evidence="2" id="KW-1185">Reference proteome</keyword>
<name>A0ACB9C7Z3_9ASTR</name>
<protein>
    <submittedName>
        <fullName evidence="1">Uncharacterized protein</fullName>
    </submittedName>
</protein>
<reference evidence="1 2" key="2">
    <citation type="journal article" date="2022" name="Mol. Ecol. Resour.">
        <title>The genomes of chicory, endive, great burdock and yacon provide insights into Asteraceae paleo-polyploidization history and plant inulin production.</title>
        <authorList>
            <person name="Fan W."/>
            <person name="Wang S."/>
            <person name="Wang H."/>
            <person name="Wang A."/>
            <person name="Jiang F."/>
            <person name="Liu H."/>
            <person name="Zhao H."/>
            <person name="Xu D."/>
            <person name="Zhang Y."/>
        </authorList>
    </citation>
    <scope>NUCLEOTIDE SEQUENCE [LARGE SCALE GENOMIC DNA]</scope>
    <source>
        <strain evidence="2">cv. Yunnan</strain>
        <tissue evidence="1">Leaves</tissue>
    </source>
</reference>
<accession>A0ACB9C7Z3</accession>
<sequence>MDHAGKGKLGEVVGWTRLSWKKLLGKTSLGYKKPVNGFGYKNSANGLGSKEALARVELGNIELRPTMLRHVKLRVFPCRVSDVVI</sequence>
<reference evidence="2" key="1">
    <citation type="journal article" date="2022" name="Mol. Ecol. Resour.">
        <title>The genomes of chicory, endive, great burdock and yacon provide insights into Asteraceae palaeo-polyploidization history and plant inulin production.</title>
        <authorList>
            <person name="Fan W."/>
            <person name="Wang S."/>
            <person name="Wang H."/>
            <person name="Wang A."/>
            <person name="Jiang F."/>
            <person name="Liu H."/>
            <person name="Zhao H."/>
            <person name="Xu D."/>
            <person name="Zhang Y."/>
        </authorList>
    </citation>
    <scope>NUCLEOTIDE SEQUENCE [LARGE SCALE GENOMIC DNA]</scope>
    <source>
        <strain evidence="2">cv. Yunnan</strain>
    </source>
</reference>
<gene>
    <name evidence="1" type="ORF">L1987_61557</name>
</gene>
<dbReference type="Proteomes" id="UP001056120">
    <property type="component" value="Linkage Group LG21"/>
</dbReference>
<evidence type="ECO:0000313" key="2">
    <source>
        <dbReference type="Proteomes" id="UP001056120"/>
    </source>
</evidence>
<comment type="caution">
    <text evidence="1">The sequence shown here is derived from an EMBL/GenBank/DDBJ whole genome shotgun (WGS) entry which is preliminary data.</text>
</comment>
<dbReference type="EMBL" id="CM042038">
    <property type="protein sequence ID" value="KAI3730387.1"/>
    <property type="molecule type" value="Genomic_DNA"/>
</dbReference>